<dbReference type="Proteomes" id="UP000245626">
    <property type="component" value="Unassembled WGS sequence"/>
</dbReference>
<evidence type="ECO:0000313" key="1">
    <source>
        <dbReference type="EMBL" id="PWN48293.1"/>
    </source>
</evidence>
<organism evidence="1 2">
    <name type="scientific">Violaceomyces palustris</name>
    <dbReference type="NCBI Taxonomy" id="1673888"/>
    <lineage>
        <taxon>Eukaryota</taxon>
        <taxon>Fungi</taxon>
        <taxon>Dikarya</taxon>
        <taxon>Basidiomycota</taxon>
        <taxon>Ustilaginomycotina</taxon>
        <taxon>Ustilaginomycetes</taxon>
        <taxon>Violaceomycetales</taxon>
        <taxon>Violaceomycetaceae</taxon>
        <taxon>Violaceomyces</taxon>
    </lineage>
</organism>
<gene>
    <name evidence="1" type="ORF">IE53DRAFT_389515</name>
</gene>
<proteinExistence type="predicted"/>
<accession>A0ACD0NR31</accession>
<reference evidence="1 2" key="1">
    <citation type="journal article" date="2018" name="Mol. Biol. Evol.">
        <title>Broad Genomic Sampling Reveals a Smut Pathogenic Ancestry of the Fungal Clade Ustilaginomycotina.</title>
        <authorList>
            <person name="Kijpornyongpan T."/>
            <person name="Mondo S.J."/>
            <person name="Barry K."/>
            <person name="Sandor L."/>
            <person name="Lee J."/>
            <person name="Lipzen A."/>
            <person name="Pangilinan J."/>
            <person name="LaButti K."/>
            <person name="Hainaut M."/>
            <person name="Henrissat B."/>
            <person name="Grigoriev I.V."/>
            <person name="Spatafora J.W."/>
            <person name="Aime M.C."/>
        </authorList>
    </citation>
    <scope>NUCLEOTIDE SEQUENCE [LARGE SCALE GENOMIC DNA]</scope>
    <source>
        <strain evidence="1 2">SA 807</strain>
    </source>
</reference>
<protein>
    <submittedName>
        <fullName evidence="1">Uncharacterized protein</fullName>
    </submittedName>
</protein>
<name>A0ACD0NR31_9BASI</name>
<evidence type="ECO:0000313" key="2">
    <source>
        <dbReference type="Proteomes" id="UP000245626"/>
    </source>
</evidence>
<sequence>MASLDLEQPLQQQQQQAPASSTPTRPPRLQRSSSSASNNLQDTPNAGFNSESRSPNLRKVPPFRHRTSLQPSADDADQTPRKVQPLPTPPTSESTSSASGSVGRASSRLSQARSANFDNLLSLPDGPTPGIARSRSSASSSRSAGETIGARSPVENQAGFRSNSSMNTDSSTLEPEPRYSTLGRRHASNLTGVALDSPRQRSNDSASSSRASLLRQGSDATRTASQRELRAVTPLRGEEGDDFLARDRLQRSEGRRRRSEMHEHEVSQIRSESRLGWMEAGIDEQATLRSDSYLRSKYSPKKATTPARRSGSSLVYSTEMAVGGEDGDGVFSSGSVRRRKKSSAESSVHSSGRGSHASSTRAADDSHARSSYTGSVRGGGAGYDYIASRRTASPQLTLDEAGGPVGSISRVGGKRIGSPLNDSLPLDGLAANRSSSARNPMPLEFRLPDKETRRAYRAGAGNRERRSSLKSETDSVSEVEELEEGEEAGRDSPPLSSAPTLSEVRPSEDQSLRTPSMGSGGFPTPSSSSRSSSNRQYSSGTRRRYTSDARSDDLPKFDYDGRGGTQGSRLSVDSSSANRYLAQGTGHVQAATPLSLRTSSRTSFAHPDVASPSEEARARKISSSSSVSQRSSGAASDLHRSASRASMRRALGRDVFDDEGLPSLPGRVDSPSVRGVEQRSLSERLRMLKERQKELKEGSAGRSVWQHELDELRHRIDELTVAGSQASEGSRSPSVQSIRAHSVAAGTKTFTPNPRPLPRSPATEPIKNRHERALTLSEIDPYEASDRASSHDLDLPRSTRSFSSRATKSSSVNAQRSYTSIGHHVTATSRAPMTPDISTAHRLAAASRASVIQSATLPAVARFPSGSVATGTNRIRSEGAAETAPVHDRNMWNALDMFDRYFAGNGSAMATGTSTPSTPGSGPESVELVAKFKQVTSSASKINAGLRLLVQTAVEAQIDAELEDQNRGGGGKAVDAFRQLDAGLTQLLKFSDDQLRNLTDGLIAFTRAERERDRHRKISAESVVTMSGGGFGGSGSGRPSSRMSTTAFASPAVDDVSSTRRSIDTRRSSFDLRRSASREPGSPAGTVIDHGVGSSGGTNGVGGHSKASVRINERFLHLNRAPPSPFSPLQAKGSNSHAAGGDRLQMASPSPLTGSQAIPGGGGVGDHVEDRVATKNVASVDVGPTRTTTSASTIGFHSRSSSEMSPNALLRRQRSTVHGSAASLANHHVNAVVQASSASVKPPSSLSPRRPKISFPTVSNATAAASHRAEVGSSEEGGGMMIEPIRKVESPSSSPHRKVAFPTKSGDRRGAEEVQVHSGWQEPSSSSSLLRSSHFVSEPLGLDLALKAGNPTSTKTRRNTVATSKVEQPILDDEIPTPPPETDPTSLPKPPPPRPPRHDLIKSGASRSEDDLDADEEEDKKSLTKRISKGFLKGVVGTLIGANETSQPPSSSSLPPV</sequence>
<keyword evidence="2" id="KW-1185">Reference proteome</keyword>
<dbReference type="EMBL" id="KZ820232">
    <property type="protein sequence ID" value="PWN48293.1"/>
    <property type="molecule type" value="Genomic_DNA"/>
</dbReference>